<proteinExistence type="inferred from homology"/>
<keyword evidence="6" id="KW-1185">Reference proteome</keyword>
<dbReference type="Gene3D" id="2.40.30.170">
    <property type="match status" value="1"/>
</dbReference>
<dbReference type="InterPro" id="IPR006143">
    <property type="entry name" value="RND_pump_MFP"/>
</dbReference>
<dbReference type="PANTHER" id="PTHR30469:SF16">
    <property type="entry name" value="HAE1 FAMILY EFFLUX PUMP MFP COMPONENT"/>
    <property type="match status" value="1"/>
</dbReference>
<dbReference type="Gene3D" id="2.40.50.100">
    <property type="match status" value="1"/>
</dbReference>
<dbReference type="Gene3D" id="1.10.287.470">
    <property type="entry name" value="Helix hairpin bin"/>
    <property type="match status" value="1"/>
</dbReference>
<evidence type="ECO:0000313" key="5">
    <source>
        <dbReference type="EMBL" id="WOJ97884.1"/>
    </source>
</evidence>
<dbReference type="InterPro" id="IPR058625">
    <property type="entry name" value="MdtA-like_BSH"/>
</dbReference>
<evidence type="ECO:0000256" key="2">
    <source>
        <dbReference type="SAM" id="Coils"/>
    </source>
</evidence>
<feature type="coiled-coil region" evidence="2">
    <location>
        <begin position="96"/>
        <end position="161"/>
    </location>
</feature>
<keyword evidence="2" id="KW-0175">Coiled coil</keyword>
<dbReference type="Proteomes" id="UP001626549">
    <property type="component" value="Chromosome"/>
</dbReference>
<dbReference type="EMBL" id="CP136865">
    <property type="protein sequence ID" value="WOJ97884.1"/>
    <property type="molecule type" value="Genomic_DNA"/>
</dbReference>
<feature type="domain" description="Multidrug resistance protein MdtA-like barrel-sandwich hybrid" evidence="3">
    <location>
        <begin position="63"/>
        <end position="185"/>
    </location>
</feature>
<dbReference type="RefSeq" id="WP_407328963.1">
    <property type="nucleotide sequence ID" value="NZ_CP136865.1"/>
</dbReference>
<comment type="similarity">
    <text evidence="1">Belongs to the membrane fusion protein (MFP) (TC 8.A.1) family.</text>
</comment>
<protein>
    <submittedName>
        <fullName evidence="5">Efflux RND transporter periplasmic adaptor subunit</fullName>
    </submittedName>
</protein>
<evidence type="ECO:0000259" key="3">
    <source>
        <dbReference type="Pfam" id="PF25917"/>
    </source>
</evidence>
<feature type="domain" description="CusB-like beta-barrel" evidence="4">
    <location>
        <begin position="196"/>
        <end position="268"/>
    </location>
</feature>
<name>A0ABZ0IE98_9GAMM</name>
<sequence length="345" mass="37486">MKSLVIVIGLAFVGFFAWQQFGGQSEDGMGRQRPAAPVTVVEVESRSFRDRIPALGTLQAWESVDITAPVAQRITGLNFEDGQIVEKGQTLATLRQESEQASMRELSARLADARREVKRLADLARKNQVAQTDLDSATTEVEVLEHQISELEARIADLTIVAPFSGVLGLREVSEGALVSFGQRLTTLDDVSRMRLQFTVPARYLGVLQPGMSIIAKSAAFKEDFVGTLSAVGSRVDPVARAITARAVVPNDEGQLRAGLLMEIEVTGDSNTVLMVPEESIQSRAARHFVWKVDGEQALRSEVKIGARIPGWVVILDGVSEGERIVQDGVIRLSGNAMPVRVVQS</sequence>
<organism evidence="5 6">
    <name type="scientific">Congregibacter brevis</name>
    <dbReference type="NCBI Taxonomy" id="3081201"/>
    <lineage>
        <taxon>Bacteria</taxon>
        <taxon>Pseudomonadati</taxon>
        <taxon>Pseudomonadota</taxon>
        <taxon>Gammaproteobacteria</taxon>
        <taxon>Cellvibrionales</taxon>
        <taxon>Halieaceae</taxon>
        <taxon>Congregibacter</taxon>
    </lineage>
</organism>
<dbReference type="Pfam" id="PF25954">
    <property type="entry name" value="Beta-barrel_RND_2"/>
    <property type="match status" value="1"/>
</dbReference>
<evidence type="ECO:0000256" key="1">
    <source>
        <dbReference type="ARBA" id="ARBA00009477"/>
    </source>
</evidence>
<dbReference type="Pfam" id="PF25917">
    <property type="entry name" value="BSH_RND"/>
    <property type="match status" value="1"/>
</dbReference>
<dbReference type="NCBIfam" id="TIGR01730">
    <property type="entry name" value="RND_mfp"/>
    <property type="match status" value="1"/>
</dbReference>
<dbReference type="SUPFAM" id="SSF111369">
    <property type="entry name" value="HlyD-like secretion proteins"/>
    <property type="match status" value="1"/>
</dbReference>
<accession>A0ABZ0IE98</accession>
<evidence type="ECO:0000313" key="6">
    <source>
        <dbReference type="Proteomes" id="UP001626549"/>
    </source>
</evidence>
<dbReference type="PANTHER" id="PTHR30469">
    <property type="entry name" value="MULTIDRUG RESISTANCE PROTEIN MDTA"/>
    <property type="match status" value="1"/>
</dbReference>
<dbReference type="InterPro" id="IPR058792">
    <property type="entry name" value="Beta-barrel_RND_2"/>
</dbReference>
<evidence type="ECO:0000259" key="4">
    <source>
        <dbReference type="Pfam" id="PF25954"/>
    </source>
</evidence>
<dbReference type="Gene3D" id="2.40.420.20">
    <property type="match status" value="1"/>
</dbReference>
<reference evidence="5 6" key="1">
    <citation type="submission" date="2023-10" db="EMBL/GenBank/DDBJ databases">
        <title>Two novel species belonging to the OM43/NOR5 clade.</title>
        <authorList>
            <person name="Park M."/>
        </authorList>
    </citation>
    <scope>NUCLEOTIDE SEQUENCE [LARGE SCALE GENOMIC DNA]</scope>
    <source>
        <strain evidence="5 6">IMCC45268</strain>
    </source>
</reference>
<gene>
    <name evidence="5" type="ORF">R0137_04730</name>
</gene>